<dbReference type="Pfam" id="PF00561">
    <property type="entry name" value="Abhydrolase_1"/>
    <property type="match status" value="1"/>
</dbReference>
<proteinExistence type="predicted"/>
<evidence type="ECO:0000313" key="3">
    <source>
        <dbReference type="Proteomes" id="UP000190092"/>
    </source>
</evidence>
<dbReference type="EMBL" id="FUWJ01000002">
    <property type="protein sequence ID" value="SJZ74215.1"/>
    <property type="molecule type" value="Genomic_DNA"/>
</dbReference>
<dbReference type="GO" id="GO:0004806">
    <property type="term" value="F:triacylglycerol lipase activity"/>
    <property type="evidence" value="ECO:0007669"/>
    <property type="project" value="TreeGrafter"/>
</dbReference>
<dbReference type="PANTHER" id="PTHR43433:SF5">
    <property type="entry name" value="AB HYDROLASE-1 DOMAIN-CONTAINING PROTEIN"/>
    <property type="match status" value="1"/>
</dbReference>
<dbReference type="PRINTS" id="PR00111">
    <property type="entry name" value="ABHYDROLASE"/>
</dbReference>
<accession>A0A1T4N5B7</accession>
<dbReference type="Gene3D" id="3.40.50.1820">
    <property type="entry name" value="alpha/beta hydrolase"/>
    <property type="match status" value="1"/>
</dbReference>
<keyword evidence="3" id="KW-1185">Reference proteome</keyword>
<sequence>MCTMAVAQTTHGALHYELFDLVAPWQRPAAPILFHHGIGSSRLLWRGWYPALADRYRVAAFDMRGSGQSFVPPPDADWSLESLIDDLFAVADAAGLDRFHLVGESMGGTVALAATLARPDRIASLTVSNGAHLGASIQRVEVWRGQLDAGGLAGWSRAFMLDRFHPDALSAEMATWFEHQQAQWSGESILKALGVLIGTDLTARLQEIVCPVLLLHPDGSPFIPVSVMAELHRLLPNARLNVIGPARHGLPFSHAAQSARLLRSFLDSSEPPNGR</sequence>
<protein>
    <submittedName>
        <fullName evidence="2">Pimeloyl-ACP methyl ester carboxylesterase</fullName>
    </submittedName>
</protein>
<dbReference type="GO" id="GO:0046503">
    <property type="term" value="P:glycerolipid catabolic process"/>
    <property type="evidence" value="ECO:0007669"/>
    <property type="project" value="TreeGrafter"/>
</dbReference>
<dbReference type="PANTHER" id="PTHR43433">
    <property type="entry name" value="HYDROLASE, ALPHA/BETA FOLD FAMILY PROTEIN"/>
    <property type="match status" value="1"/>
</dbReference>
<feature type="domain" description="AB hydrolase-1" evidence="1">
    <location>
        <begin position="31"/>
        <end position="130"/>
    </location>
</feature>
<evidence type="ECO:0000313" key="2">
    <source>
        <dbReference type="EMBL" id="SJZ74215.1"/>
    </source>
</evidence>
<dbReference type="InterPro" id="IPR029058">
    <property type="entry name" value="AB_hydrolase_fold"/>
</dbReference>
<name>A0A1T4N5B7_9HYPH</name>
<reference evidence="3" key="1">
    <citation type="submission" date="2017-02" db="EMBL/GenBank/DDBJ databases">
        <authorList>
            <person name="Varghese N."/>
            <person name="Submissions S."/>
        </authorList>
    </citation>
    <scope>NUCLEOTIDE SEQUENCE [LARGE SCALE GENOMIC DNA]</scope>
    <source>
        <strain evidence="3">ATCC 27094</strain>
    </source>
</reference>
<dbReference type="STRING" id="225324.SAMN02745126_02109"/>
<dbReference type="InterPro" id="IPR050471">
    <property type="entry name" value="AB_hydrolase"/>
</dbReference>
<dbReference type="InterPro" id="IPR000073">
    <property type="entry name" value="AB_hydrolase_1"/>
</dbReference>
<gene>
    <name evidence="2" type="ORF">SAMN02745126_02109</name>
</gene>
<organism evidence="2 3">
    <name type="scientific">Enhydrobacter aerosaccus</name>
    <dbReference type="NCBI Taxonomy" id="225324"/>
    <lineage>
        <taxon>Bacteria</taxon>
        <taxon>Pseudomonadati</taxon>
        <taxon>Pseudomonadota</taxon>
        <taxon>Alphaproteobacteria</taxon>
        <taxon>Hyphomicrobiales</taxon>
        <taxon>Enhydrobacter</taxon>
    </lineage>
</organism>
<dbReference type="Proteomes" id="UP000190092">
    <property type="component" value="Unassembled WGS sequence"/>
</dbReference>
<dbReference type="AlphaFoldDB" id="A0A1T4N5B7"/>
<evidence type="ECO:0000259" key="1">
    <source>
        <dbReference type="Pfam" id="PF00561"/>
    </source>
</evidence>
<dbReference type="SUPFAM" id="SSF53474">
    <property type="entry name" value="alpha/beta-Hydrolases"/>
    <property type="match status" value="1"/>
</dbReference>